<keyword evidence="1" id="KW-0812">Transmembrane</keyword>
<reference evidence="3 4" key="1">
    <citation type="journal article" date="2019" name="Emerg. Microbes Infect.">
        <title>Comprehensive subspecies identification of 175 nontuberculous mycobacteria species based on 7547 genomic profiles.</title>
        <authorList>
            <person name="Matsumoto Y."/>
            <person name="Kinjo T."/>
            <person name="Motooka D."/>
            <person name="Nabeya D."/>
            <person name="Jung N."/>
            <person name="Uechi K."/>
            <person name="Horii T."/>
            <person name="Iida T."/>
            <person name="Fujita J."/>
            <person name="Nakamura S."/>
        </authorList>
    </citation>
    <scope>NUCLEOTIDE SEQUENCE [LARGE SCALE GENOMIC DNA]</scope>
    <source>
        <strain evidence="3 4">JCM 30725</strain>
    </source>
</reference>
<feature type="transmembrane region" description="Helical" evidence="1">
    <location>
        <begin position="31"/>
        <end position="51"/>
    </location>
</feature>
<dbReference type="Pfam" id="PF17920">
    <property type="entry name" value="TetR_C_16"/>
    <property type="match status" value="1"/>
</dbReference>
<proteinExistence type="predicted"/>
<dbReference type="RefSeq" id="WP_163709716.1">
    <property type="nucleotide sequence ID" value="NZ_BLKZ01000001.1"/>
</dbReference>
<dbReference type="InterPro" id="IPR041678">
    <property type="entry name" value="TetR_C_16"/>
</dbReference>
<name>A0A7I9YLE0_MYCBU</name>
<dbReference type="AlphaFoldDB" id="A0A7I9YLE0"/>
<sequence>MTSHAAADALRRVFAERVAPKLATATPDHPIQRIGLMGAFVIGLAITRYVLVTPIADLSREELSRWAAPVIRQLLVGPAPS</sequence>
<evidence type="ECO:0000313" key="4">
    <source>
        <dbReference type="Proteomes" id="UP000465360"/>
    </source>
</evidence>
<keyword evidence="1" id="KW-0472">Membrane</keyword>
<accession>A0A7I9YLE0</accession>
<protein>
    <recommendedName>
        <fullName evidence="2">Tetracyclin repressor-like C-terminal domain-containing protein</fullName>
    </recommendedName>
</protein>
<dbReference type="EMBL" id="BLKZ01000001">
    <property type="protein sequence ID" value="GFG89449.1"/>
    <property type="molecule type" value="Genomic_DNA"/>
</dbReference>
<comment type="caution">
    <text evidence="3">The sequence shown here is derived from an EMBL/GenBank/DDBJ whole genome shotgun (WGS) entry which is preliminary data.</text>
</comment>
<organism evidence="3 4">
    <name type="scientific">Mycobacterium bourgelatii</name>
    <dbReference type="NCBI Taxonomy" id="1273442"/>
    <lineage>
        <taxon>Bacteria</taxon>
        <taxon>Bacillati</taxon>
        <taxon>Actinomycetota</taxon>
        <taxon>Actinomycetes</taxon>
        <taxon>Mycobacteriales</taxon>
        <taxon>Mycobacteriaceae</taxon>
        <taxon>Mycobacterium</taxon>
    </lineage>
</organism>
<keyword evidence="1" id="KW-1133">Transmembrane helix</keyword>
<feature type="domain" description="Tetracyclin repressor-like C-terminal" evidence="2">
    <location>
        <begin position="2"/>
        <end position="75"/>
    </location>
</feature>
<gene>
    <name evidence="3" type="ORF">MBOU_14910</name>
</gene>
<dbReference type="Gene3D" id="1.10.357.10">
    <property type="entry name" value="Tetracycline Repressor, domain 2"/>
    <property type="match status" value="1"/>
</dbReference>
<evidence type="ECO:0000259" key="2">
    <source>
        <dbReference type="Pfam" id="PF17920"/>
    </source>
</evidence>
<evidence type="ECO:0000256" key="1">
    <source>
        <dbReference type="SAM" id="Phobius"/>
    </source>
</evidence>
<dbReference type="InterPro" id="IPR036271">
    <property type="entry name" value="Tet_transcr_reg_TetR-rel_C_sf"/>
</dbReference>
<keyword evidence="4" id="KW-1185">Reference proteome</keyword>
<dbReference type="Proteomes" id="UP000465360">
    <property type="component" value="Unassembled WGS sequence"/>
</dbReference>
<dbReference type="SUPFAM" id="SSF48498">
    <property type="entry name" value="Tetracyclin repressor-like, C-terminal domain"/>
    <property type="match status" value="1"/>
</dbReference>
<evidence type="ECO:0000313" key="3">
    <source>
        <dbReference type="EMBL" id="GFG89449.1"/>
    </source>
</evidence>